<evidence type="ECO:0000256" key="1">
    <source>
        <dbReference type="SAM" id="Coils"/>
    </source>
</evidence>
<evidence type="ECO:0000313" key="3">
    <source>
        <dbReference type="EMBL" id="KAJ5351454.1"/>
    </source>
</evidence>
<name>A0A9W9R3F2_PENBR</name>
<reference evidence="3" key="1">
    <citation type="submission" date="2022-12" db="EMBL/GenBank/DDBJ databases">
        <authorList>
            <person name="Petersen C."/>
        </authorList>
    </citation>
    <scope>NUCLEOTIDE SEQUENCE</scope>
    <source>
        <strain evidence="3">IBT 35673</strain>
    </source>
</reference>
<proteinExistence type="predicted"/>
<keyword evidence="1" id="KW-0175">Coiled coil</keyword>
<dbReference type="Proteomes" id="UP001147695">
    <property type="component" value="Unassembled WGS sequence"/>
</dbReference>
<sequence>MCQSIVDHADPTLSRMRSAFDERLRDHDYDGTRSGLLTRPIDEKYKPIIYQMINDHEDLFEQENKFRLLESAQAEMRFDWPKAERSMILMTNTIASRQLRTALKRKVLIVVQRNNNLREELWHADRAPRILQPSGVHRFKSLELRADLLEAKHNNNQEEIASLSALLDADCETLNRFFLESSEGAVSGEPTAPASSLSLQTEEESDRLIAESQNAASSGDWYEAKSLLASISNKRISGPCRRKLDLQREESIRDDEALEREAKQAELEGDWDRAKSLLSSIKSDFGKFLLLALEYTKSRLSNDEEEEYLDLIRQLQQSFADQWLGAVEKAHLFHRATRLGPPGRAKAERGRGILWEKPDGFREIFVIIAENMRYIEGKRWYGLPLKAPSPRGDRQRKNFEEQRDFRQGCFRLAQAELQESFKKAEAILDQIPTYTGDKSGVARELMHDLKIQAAKVFEQVSHEA</sequence>
<organism evidence="3 4">
    <name type="scientific">Penicillium brevicompactum</name>
    <dbReference type="NCBI Taxonomy" id="5074"/>
    <lineage>
        <taxon>Eukaryota</taxon>
        <taxon>Fungi</taxon>
        <taxon>Dikarya</taxon>
        <taxon>Ascomycota</taxon>
        <taxon>Pezizomycotina</taxon>
        <taxon>Eurotiomycetes</taxon>
        <taxon>Eurotiomycetidae</taxon>
        <taxon>Eurotiales</taxon>
        <taxon>Aspergillaceae</taxon>
        <taxon>Penicillium</taxon>
    </lineage>
</organism>
<feature type="region of interest" description="Disordered" evidence="2">
    <location>
        <begin position="185"/>
        <end position="204"/>
    </location>
</feature>
<feature type="coiled-coil region" evidence="1">
    <location>
        <begin position="139"/>
        <end position="166"/>
    </location>
</feature>
<protein>
    <submittedName>
        <fullName evidence="3">Uncharacterized protein</fullName>
    </submittedName>
</protein>
<evidence type="ECO:0000256" key="2">
    <source>
        <dbReference type="SAM" id="MobiDB-lite"/>
    </source>
</evidence>
<accession>A0A9W9R3F2</accession>
<comment type="caution">
    <text evidence="3">The sequence shown here is derived from an EMBL/GenBank/DDBJ whole genome shotgun (WGS) entry which is preliminary data.</text>
</comment>
<reference evidence="3" key="2">
    <citation type="journal article" date="2023" name="IMA Fungus">
        <title>Comparative genomic study of the Penicillium genus elucidates a diverse pangenome and 15 lateral gene transfer events.</title>
        <authorList>
            <person name="Petersen C."/>
            <person name="Sorensen T."/>
            <person name="Nielsen M.R."/>
            <person name="Sondergaard T.E."/>
            <person name="Sorensen J.L."/>
            <person name="Fitzpatrick D.A."/>
            <person name="Frisvad J.C."/>
            <person name="Nielsen K.L."/>
        </authorList>
    </citation>
    <scope>NUCLEOTIDE SEQUENCE</scope>
    <source>
        <strain evidence="3">IBT 35673</strain>
    </source>
</reference>
<gene>
    <name evidence="3" type="ORF">N7452_000428</name>
</gene>
<dbReference type="EMBL" id="JAPZBQ010000001">
    <property type="protein sequence ID" value="KAJ5351454.1"/>
    <property type="molecule type" value="Genomic_DNA"/>
</dbReference>
<dbReference type="AlphaFoldDB" id="A0A9W9R3F2"/>
<evidence type="ECO:0000313" key="4">
    <source>
        <dbReference type="Proteomes" id="UP001147695"/>
    </source>
</evidence>